<accession>A0AA39S5M8</accession>
<evidence type="ECO:0000259" key="1">
    <source>
        <dbReference type="Pfam" id="PF03101"/>
    </source>
</evidence>
<dbReference type="AlphaFoldDB" id="A0AA39S5M8"/>
<gene>
    <name evidence="2" type="ORF">LWI29_038488</name>
</gene>
<evidence type="ECO:0000313" key="2">
    <source>
        <dbReference type="EMBL" id="KAK0586038.1"/>
    </source>
</evidence>
<keyword evidence="3" id="KW-1185">Reference proteome</keyword>
<dbReference type="InterPro" id="IPR004330">
    <property type="entry name" value="FAR1_DNA_bnd_dom"/>
</dbReference>
<dbReference type="Pfam" id="PF03101">
    <property type="entry name" value="FAR1"/>
    <property type="match status" value="1"/>
</dbReference>
<dbReference type="Proteomes" id="UP001168877">
    <property type="component" value="Unassembled WGS sequence"/>
</dbReference>
<reference evidence="2" key="2">
    <citation type="submission" date="2023-06" db="EMBL/GenBank/DDBJ databases">
        <authorList>
            <person name="Swenson N.G."/>
            <person name="Wegrzyn J.L."/>
            <person name="Mcevoy S.L."/>
        </authorList>
    </citation>
    <scope>NUCLEOTIDE SEQUENCE</scope>
    <source>
        <strain evidence="2">NS2018</strain>
        <tissue evidence="2">Leaf</tissue>
    </source>
</reference>
<dbReference type="PANTHER" id="PTHR47718">
    <property type="entry name" value="OS01G0519700 PROTEIN"/>
    <property type="match status" value="1"/>
</dbReference>
<evidence type="ECO:0000313" key="3">
    <source>
        <dbReference type="Proteomes" id="UP001168877"/>
    </source>
</evidence>
<feature type="domain" description="FAR1" evidence="1">
    <location>
        <begin position="28"/>
        <end position="111"/>
    </location>
</feature>
<organism evidence="2 3">
    <name type="scientific">Acer saccharum</name>
    <name type="common">Sugar maple</name>
    <dbReference type="NCBI Taxonomy" id="4024"/>
    <lineage>
        <taxon>Eukaryota</taxon>
        <taxon>Viridiplantae</taxon>
        <taxon>Streptophyta</taxon>
        <taxon>Embryophyta</taxon>
        <taxon>Tracheophyta</taxon>
        <taxon>Spermatophyta</taxon>
        <taxon>Magnoliopsida</taxon>
        <taxon>eudicotyledons</taxon>
        <taxon>Gunneridae</taxon>
        <taxon>Pentapetalae</taxon>
        <taxon>rosids</taxon>
        <taxon>malvids</taxon>
        <taxon>Sapindales</taxon>
        <taxon>Sapindaceae</taxon>
        <taxon>Hippocastanoideae</taxon>
        <taxon>Acereae</taxon>
        <taxon>Acer</taxon>
    </lineage>
</organism>
<dbReference type="EMBL" id="JAUESC010000383">
    <property type="protein sequence ID" value="KAK0586038.1"/>
    <property type="molecule type" value="Genomic_DNA"/>
</dbReference>
<sequence length="234" mass="26735">MQDELKDDNKLKVGMQVHSDGEAYNLCNTYALRKGFSIRKGHIRKDKSNNIRQRDFLCSKAGFLTDQKVCQNKKITRLDTRTGCQAVIRFTVEHGIWSITYINFDHNHEMAKPEQRQFLRSGRKVSKSFGTVMSSIVDAGIGATKSYFFLANEAGGAENVGFTKIDAVNYLQRRKDEMMEAGDAQSLLNHFKRKQDKDKAMENAIKIVLKETRHRLCTWHIAKNATQHLASLYG</sequence>
<reference evidence="2" key="1">
    <citation type="journal article" date="2022" name="Plant J.">
        <title>Strategies of tolerance reflected in two North American maple genomes.</title>
        <authorList>
            <person name="McEvoy S.L."/>
            <person name="Sezen U.U."/>
            <person name="Trouern-Trend A."/>
            <person name="McMahon S.M."/>
            <person name="Schaberg P.G."/>
            <person name="Yang J."/>
            <person name="Wegrzyn J.L."/>
            <person name="Swenson N.G."/>
        </authorList>
    </citation>
    <scope>NUCLEOTIDE SEQUENCE</scope>
    <source>
        <strain evidence="2">NS2018</strain>
    </source>
</reference>
<dbReference type="PANTHER" id="PTHR47718:SF17">
    <property type="entry name" value="PROTEIN FAR1-RELATED SEQUENCE 5-LIKE"/>
    <property type="match status" value="1"/>
</dbReference>
<proteinExistence type="predicted"/>
<name>A0AA39S5M8_ACESA</name>
<comment type="caution">
    <text evidence="2">The sequence shown here is derived from an EMBL/GenBank/DDBJ whole genome shotgun (WGS) entry which is preliminary data.</text>
</comment>
<protein>
    <recommendedName>
        <fullName evidence="1">FAR1 domain-containing protein</fullName>
    </recommendedName>
</protein>